<proteinExistence type="predicted"/>
<protein>
    <submittedName>
        <fullName evidence="1">Uncharacterized protein</fullName>
    </submittedName>
</protein>
<evidence type="ECO:0000313" key="1">
    <source>
        <dbReference type="WBParaSite" id="SSTP_0000290200.1"/>
    </source>
</evidence>
<name>A0A0K0E088_STRER</name>
<organism evidence="1">
    <name type="scientific">Strongyloides stercoralis</name>
    <name type="common">Threadworm</name>
    <dbReference type="NCBI Taxonomy" id="6248"/>
    <lineage>
        <taxon>Eukaryota</taxon>
        <taxon>Metazoa</taxon>
        <taxon>Ecdysozoa</taxon>
        <taxon>Nematoda</taxon>
        <taxon>Chromadorea</taxon>
        <taxon>Rhabditida</taxon>
        <taxon>Tylenchina</taxon>
        <taxon>Panagrolaimomorpha</taxon>
        <taxon>Strongyloidoidea</taxon>
        <taxon>Strongyloididae</taxon>
        <taxon>Strongyloides</taxon>
    </lineage>
</organism>
<sequence length="14" mass="1352">AVMRGIRGCCSAGA</sequence>
<reference evidence="1" key="1">
    <citation type="submission" date="2015-08" db="UniProtKB">
        <authorList>
            <consortium name="WormBaseParasite"/>
        </authorList>
    </citation>
    <scope>IDENTIFICATION</scope>
</reference>
<dbReference type="WBParaSite" id="SSTP_0000290200.1">
    <property type="protein sequence ID" value="SSTP_0000290200.1"/>
    <property type="gene ID" value="SSTP_0000290200"/>
</dbReference>
<accession>A0A0K0E088</accession>